<gene>
    <name evidence="2" type="ORF">EV684_11844</name>
</gene>
<name>A0A4R2LWP6_RUBGE</name>
<proteinExistence type="predicted"/>
<dbReference type="InterPro" id="IPR051532">
    <property type="entry name" value="Ester_Hydrolysis_Enzymes"/>
</dbReference>
<dbReference type="AlphaFoldDB" id="A0A4R2LWP6"/>
<dbReference type="PANTHER" id="PTHR30383:SF5">
    <property type="entry name" value="SGNH HYDROLASE-TYPE ESTERASE DOMAIN-CONTAINING PROTEIN"/>
    <property type="match status" value="1"/>
</dbReference>
<dbReference type="PANTHER" id="PTHR30383">
    <property type="entry name" value="THIOESTERASE 1/PROTEASE 1/LYSOPHOSPHOLIPASE L1"/>
    <property type="match status" value="1"/>
</dbReference>
<dbReference type="Gene3D" id="3.40.50.1110">
    <property type="entry name" value="SGNH hydrolase"/>
    <property type="match status" value="1"/>
</dbReference>
<dbReference type="GO" id="GO:0004622">
    <property type="term" value="F:phosphatidylcholine lysophospholipase activity"/>
    <property type="evidence" value="ECO:0007669"/>
    <property type="project" value="TreeGrafter"/>
</dbReference>
<dbReference type="InterPro" id="IPR036514">
    <property type="entry name" value="SGNH_hydro_sf"/>
</dbReference>
<dbReference type="SUPFAM" id="SSF52266">
    <property type="entry name" value="SGNH hydrolase"/>
    <property type="match status" value="1"/>
</dbReference>
<dbReference type="Proteomes" id="UP000295106">
    <property type="component" value="Unassembled WGS sequence"/>
</dbReference>
<accession>A0A4R2LWP6</accession>
<dbReference type="Pfam" id="PF13472">
    <property type="entry name" value="Lipase_GDSL_2"/>
    <property type="match status" value="1"/>
</dbReference>
<organism evidence="2 3">
    <name type="scientific">Rubrivivax gelatinosus</name>
    <name type="common">Rhodocyclus gelatinosus</name>
    <name type="synonym">Rhodopseudomonas gelatinosa</name>
    <dbReference type="NCBI Taxonomy" id="28068"/>
    <lineage>
        <taxon>Bacteria</taxon>
        <taxon>Pseudomonadati</taxon>
        <taxon>Pseudomonadota</taxon>
        <taxon>Betaproteobacteria</taxon>
        <taxon>Burkholderiales</taxon>
        <taxon>Sphaerotilaceae</taxon>
        <taxon>Rubrivivax</taxon>
    </lineage>
</organism>
<dbReference type="InterPro" id="IPR013830">
    <property type="entry name" value="SGNH_hydro"/>
</dbReference>
<evidence type="ECO:0000313" key="3">
    <source>
        <dbReference type="Proteomes" id="UP000295106"/>
    </source>
</evidence>
<feature type="domain" description="SGNH hydrolase-type esterase" evidence="1">
    <location>
        <begin position="69"/>
        <end position="239"/>
    </location>
</feature>
<sequence>MPFGARMPSRHPSPRSPRPLRVALAVAALGLLLGAGCAASRIQASAELARESEPFQASPEAPAHRLLIVGDSTAVGTGASSPRASLAGLIAAEHADWLIVNRARDGAKFGDVAEQLGGSERFDTVLLLAGGNDVVRLTGAESLRSSVDEALGRARVLAPRVIVMPSGNVGNAPFFLPPWSWWMTQRSRELHRVVRSAATRHDAAYVDLFKERRDDPFAQQPKRLNAPDGLHPSDEGYRLWREELRRQAAL</sequence>
<evidence type="ECO:0000313" key="2">
    <source>
        <dbReference type="EMBL" id="TCO98070.1"/>
    </source>
</evidence>
<protein>
    <submittedName>
        <fullName evidence="2">Lysophospholipase L1-like esterase</fullName>
    </submittedName>
</protein>
<dbReference type="EMBL" id="SLXD01000018">
    <property type="protein sequence ID" value="TCO98070.1"/>
    <property type="molecule type" value="Genomic_DNA"/>
</dbReference>
<comment type="caution">
    <text evidence="2">The sequence shown here is derived from an EMBL/GenBank/DDBJ whole genome shotgun (WGS) entry which is preliminary data.</text>
</comment>
<evidence type="ECO:0000259" key="1">
    <source>
        <dbReference type="Pfam" id="PF13472"/>
    </source>
</evidence>
<reference evidence="2 3" key="1">
    <citation type="submission" date="2019-03" db="EMBL/GenBank/DDBJ databases">
        <title>Genomic Encyclopedia of Type Strains, Phase IV (KMG-IV): sequencing the most valuable type-strain genomes for metagenomic binning, comparative biology and taxonomic classification.</title>
        <authorList>
            <person name="Goeker M."/>
        </authorList>
    </citation>
    <scope>NUCLEOTIDE SEQUENCE [LARGE SCALE GENOMIC DNA]</scope>
    <source>
        <strain evidence="2 3">DSM 1709</strain>
    </source>
</reference>